<keyword evidence="4 7" id="KW-0949">S-adenosyl-L-methionine</keyword>
<keyword evidence="9" id="KW-1185">Reference proteome</keyword>
<dbReference type="PRINTS" id="PR00105">
    <property type="entry name" value="C5METTRFRASE"/>
</dbReference>
<dbReference type="SUPFAM" id="SSF53335">
    <property type="entry name" value="S-adenosyl-L-methionine-dependent methyltransferases"/>
    <property type="match status" value="1"/>
</dbReference>
<dbReference type="InterPro" id="IPR001525">
    <property type="entry name" value="C5_MeTfrase"/>
</dbReference>
<dbReference type="PANTHER" id="PTHR10629:SF52">
    <property type="entry name" value="DNA (CYTOSINE-5)-METHYLTRANSFERASE 1"/>
    <property type="match status" value="1"/>
</dbReference>
<dbReference type="Gene3D" id="3.90.120.10">
    <property type="entry name" value="DNA Methylase, subunit A, domain 2"/>
    <property type="match status" value="1"/>
</dbReference>
<comment type="caution">
    <text evidence="8">The sequence shown here is derived from an EMBL/GenBank/DDBJ whole genome shotgun (WGS) entry which is preliminary data.</text>
</comment>
<evidence type="ECO:0000256" key="4">
    <source>
        <dbReference type="ARBA" id="ARBA00022691"/>
    </source>
</evidence>
<gene>
    <name evidence="8" type="ORF">FHS89_001757</name>
</gene>
<evidence type="ECO:0000256" key="1">
    <source>
        <dbReference type="ARBA" id="ARBA00011975"/>
    </source>
</evidence>
<evidence type="ECO:0000256" key="3">
    <source>
        <dbReference type="ARBA" id="ARBA00022679"/>
    </source>
</evidence>
<comment type="catalytic activity">
    <reaction evidence="6">
        <text>a 2'-deoxycytidine in DNA + S-adenosyl-L-methionine = a 5-methyl-2'-deoxycytidine in DNA + S-adenosyl-L-homocysteine + H(+)</text>
        <dbReference type="Rhea" id="RHEA:13681"/>
        <dbReference type="Rhea" id="RHEA-COMP:11369"/>
        <dbReference type="Rhea" id="RHEA-COMP:11370"/>
        <dbReference type="ChEBI" id="CHEBI:15378"/>
        <dbReference type="ChEBI" id="CHEBI:57856"/>
        <dbReference type="ChEBI" id="CHEBI:59789"/>
        <dbReference type="ChEBI" id="CHEBI:85452"/>
        <dbReference type="ChEBI" id="CHEBI:85454"/>
        <dbReference type="EC" id="2.1.1.37"/>
    </reaction>
</comment>
<feature type="active site" evidence="7">
    <location>
        <position position="141"/>
    </location>
</feature>
<dbReference type="GO" id="GO:0009307">
    <property type="term" value="P:DNA restriction-modification system"/>
    <property type="evidence" value="ECO:0007669"/>
    <property type="project" value="UniProtKB-KW"/>
</dbReference>
<accession>A0A840X4X3</accession>
<dbReference type="GO" id="GO:0003886">
    <property type="term" value="F:DNA (cytosine-5-)-methyltransferase activity"/>
    <property type="evidence" value="ECO:0007669"/>
    <property type="project" value="UniProtKB-EC"/>
</dbReference>
<keyword evidence="2 7" id="KW-0489">Methyltransferase</keyword>
<dbReference type="InterPro" id="IPR029063">
    <property type="entry name" value="SAM-dependent_MTases_sf"/>
</dbReference>
<dbReference type="InterPro" id="IPR050390">
    <property type="entry name" value="C5-Methyltransferase"/>
</dbReference>
<dbReference type="EMBL" id="JACIJS010000005">
    <property type="protein sequence ID" value="MBB5515737.1"/>
    <property type="molecule type" value="Genomic_DNA"/>
</dbReference>
<dbReference type="Gene3D" id="3.40.50.150">
    <property type="entry name" value="Vaccinia Virus protein VP39"/>
    <property type="match status" value="1"/>
</dbReference>
<dbReference type="GO" id="GO:0032259">
    <property type="term" value="P:methylation"/>
    <property type="evidence" value="ECO:0007669"/>
    <property type="project" value="UniProtKB-KW"/>
</dbReference>
<evidence type="ECO:0000256" key="7">
    <source>
        <dbReference type="PROSITE-ProRule" id="PRU01016"/>
    </source>
</evidence>
<name>A0A840X4X3_9RHOB</name>
<dbReference type="RefSeq" id="WP_184010718.1">
    <property type="nucleotide sequence ID" value="NZ_JACIJS010000005.1"/>
</dbReference>
<evidence type="ECO:0000256" key="6">
    <source>
        <dbReference type="ARBA" id="ARBA00047422"/>
    </source>
</evidence>
<reference evidence="8 9" key="1">
    <citation type="submission" date="2020-08" db="EMBL/GenBank/DDBJ databases">
        <title>Genomic Encyclopedia of Type Strains, Phase IV (KMG-IV): sequencing the most valuable type-strain genomes for metagenomic binning, comparative biology and taxonomic classification.</title>
        <authorList>
            <person name="Goeker M."/>
        </authorList>
    </citation>
    <scope>NUCLEOTIDE SEQUENCE [LARGE SCALE GENOMIC DNA]</scope>
    <source>
        <strain evidence="8 9">DSM 103377</strain>
    </source>
</reference>
<dbReference type="PROSITE" id="PS51679">
    <property type="entry name" value="SAM_MT_C5"/>
    <property type="match status" value="1"/>
</dbReference>
<keyword evidence="5" id="KW-0680">Restriction system</keyword>
<evidence type="ECO:0000256" key="2">
    <source>
        <dbReference type="ARBA" id="ARBA00022603"/>
    </source>
</evidence>
<organism evidence="8 9">
    <name type="scientific">Rubricella aquisinus</name>
    <dbReference type="NCBI Taxonomy" id="2028108"/>
    <lineage>
        <taxon>Bacteria</taxon>
        <taxon>Pseudomonadati</taxon>
        <taxon>Pseudomonadota</taxon>
        <taxon>Alphaproteobacteria</taxon>
        <taxon>Rhodobacterales</taxon>
        <taxon>Paracoccaceae</taxon>
        <taxon>Rubricella</taxon>
    </lineage>
</organism>
<dbReference type="Pfam" id="PF00145">
    <property type="entry name" value="DNA_methylase"/>
    <property type="match status" value="1"/>
</dbReference>
<keyword evidence="3 7" id="KW-0808">Transferase</keyword>
<dbReference type="Proteomes" id="UP000553766">
    <property type="component" value="Unassembled WGS sequence"/>
</dbReference>
<dbReference type="PANTHER" id="PTHR10629">
    <property type="entry name" value="CYTOSINE-SPECIFIC METHYLTRANSFERASE"/>
    <property type="match status" value="1"/>
</dbReference>
<evidence type="ECO:0000256" key="5">
    <source>
        <dbReference type="ARBA" id="ARBA00022747"/>
    </source>
</evidence>
<sequence length="420" mass="45558">MNIDVAADCRHSEADTAHSEWWRGFLKGDHLWDDPTKEPLSVVDLFCGSGGFGLGAALAAGCFDRRAVFRAIADADVSAMEVYGRSLPVRNKIADSLATIVDYSVDQMGDTAEFDYPPEIIQHDLAKEVGKTDLLIAGPPCQGHSNLNNHTRRNDPRNDLFVATAAIAVALGAKAVVIENVPGVVRSHSDVVELGRRLLASEGYAVADHVLRMDDLGGWQTRARYFMIAVKDSQQEILQETLTHLATEASGACFGKREPRDVLWAIADLEGSKGNSVFDTSPVPGPENLRRIDFLFDEGIYDLPNSERPDCHKDGTTYTSVYGRMHPDRPAPTITTGIGTPGQGRFIHPTQRRLVTPHEAARIQSFPDGYGFMGGDSQTPRKALAKWIGDAVPPYLGMIAVCAALSVLTGAAPKVPWGAR</sequence>
<dbReference type="AlphaFoldDB" id="A0A840X4X3"/>
<protein>
    <recommendedName>
        <fullName evidence="1">DNA (cytosine-5-)-methyltransferase</fullName>
        <ecNumber evidence="1">2.1.1.37</ecNumber>
    </recommendedName>
</protein>
<dbReference type="EC" id="2.1.1.37" evidence="1"/>
<comment type="similarity">
    <text evidence="7">Belongs to the class I-like SAM-binding methyltransferase superfamily. C5-methyltransferase family.</text>
</comment>
<proteinExistence type="inferred from homology"/>
<dbReference type="GO" id="GO:0003677">
    <property type="term" value="F:DNA binding"/>
    <property type="evidence" value="ECO:0007669"/>
    <property type="project" value="TreeGrafter"/>
</dbReference>
<dbReference type="GO" id="GO:0044027">
    <property type="term" value="P:negative regulation of gene expression via chromosomal CpG island methylation"/>
    <property type="evidence" value="ECO:0007669"/>
    <property type="project" value="TreeGrafter"/>
</dbReference>
<evidence type="ECO:0000313" key="9">
    <source>
        <dbReference type="Proteomes" id="UP000553766"/>
    </source>
</evidence>
<evidence type="ECO:0000313" key="8">
    <source>
        <dbReference type="EMBL" id="MBB5515737.1"/>
    </source>
</evidence>